<evidence type="ECO:0000313" key="3">
    <source>
        <dbReference type="EMBL" id="ECV4509794.1"/>
    </source>
</evidence>
<name>A0A5J1PY79_SALMS</name>
<comment type="caution">
    <text evidence="1">The sequence shown here is derived from an EMBL/GenBank/DDBJ whole genome shotgun (WGS) entry which is preliminary data.</text>
</comment>
<gene>
    <name evidence="4" type="ORF">AKI23_10040</name>
    <name evidence="2" type="ORF">BBZ35_04720</name>
    <name evidence="3" type="ORF">DLR99_22715</name>
    <name evidence="1" type="ORF">E5G79_22185</name>
</gene>
<reference evidence="3" key="1">
    <citation type="submission" date="2018-05" db="EMBL/GenBank/DDBJ databases">
        <authorList>
            <consortium name="NARMS: The National Antimicrobial Resistance Monitoring System"/>
        </authorList>
    </citation>
    <scope>NUCLEOTIDE SEQUENCE</scope>
    <source>
        <strain evidence="3">FSIS11810004</strain>
        <strain evidence="2">FSIS1607038</strain>
    </source>
</reference>
<organism evidence="1">
    <name type="scientific">Salmonella muenster</name>
    <dbReference type="NCBI Taxonomy" id="82689"/>
    <lineage>
        <taxon>Bacteria</taxon>
        <taxon>Pseudomonadati</taxon>
        <taxon>Pseudomonadota</taxon>
        <taxon>Gammaproteobacteria</taxon>
        <taxon>Enterobacterales</taxon>
        <taxon>Enterobacteriaceae</taxon>
        <taxon>Salmonella</taxon>
    </lineage>
</organism>
<reference evidence="4" key="2">
    <citation type="submission" date="2018-07" db="EMBL/GenBank/DDBJ databases">
        <authorList>
            <consortium name="PulseNet: The National Subtyping Network for Foodborne Disease Surveillance"/>
            <person name="Tarr C.L."/>
            <person name="Trees E."/>
            <person name="Katz L.S."/>
            <person name="Carleton-Romer H.A."/>
            <person name="Stroika S."/>
            <person name="Kucerova Z."/>
            <person name="Roache K.F."/>
            <person name="Sabol A.L."/>
            <person name="Besser J."/>
            <person name="Gerner-Smidt P."/>
        </authorList>
    </citation>
    <scope>NUCLEOTIDE SEQUENCE</scope>
    <source>
        <strain evidence="4">PNUSAS000594</strain>
    </source>
</reference>
<dbReference type="EMBL" id="AAKRXO010000041">
    <property type="protein sequence ID" value="ECV4509794.1"/>
    <property type="molecule type" value="Genomic_DNA"/>
</dbReference>
<proteinExistence type="predicted"/>
<evidence type="ECO:0000313" key="1">
    <source>
        <dbReference type="EMBL" id="EBO9023926.1"/>
    </source>
</evidence>
<dbReference type="EMBL" id="AAKNUM010000004">
    <property type="protein sequence ID" value="ECT7624116.1"/>
    <property type="molecule type" value="Genomic_DNA"/>
</dbReference>
<dbReference type="AlphaFoldDB" id="A0A5J1PY79"/>
<sequence>MAFCPVTHCAAALPTASVDSSARKVLCNPHQAVIDVKKPAGLVPCGLSVLHRTYPDHYLVELAGVEPASEIPTYHF</sequence>
<dbReference type="EMBL" id="AAGJZK010000031">
    <property type="protein sequence ID" value="EBO9023926.1"/>
    <property type="molecule type" value="Genomic_DNA"/>
</dbReference>
<evidence type="ECO:0000313" key="2">
    <source>
        <dbReference type="EMBL" id="ECT7624116.1"/>
    </source>
</evidence>
<dbReference type="Proteomes" id="UP000839891">
    <property type="component" value="Unassembled WGS sequence"/>
</dbReference>
<dbReference type="EMBL" id="AAKYFJ010000006">
    <property type="protein sequence ID" value="ECW9680993.1"/>
    <property type="molecule type" value="Genomic_DNA"/>
</dbReference>
<accession>A0A5J1PY79</accession>
<evidence type="ECO:0000313" key="4">
    <source>
        <dbReference type="EMBL" id="ECW9680993.1"/>
    </source>
</evidence>
<reference evidence="1" key="3">
    <citation type="submission" date="2019-06" db="EMBL/GenBank/DDBJ databases">
        <authorList>
            <consortium name="GenomeTrakr network: Whole genome sequencing for foodborne pathogen traceback"/>
        </authorList>
    </citation>
    <scope>NUCLEOTIDE SEQUENCE</scope>
    <source>
        <strain evidence="1">FSIS11919454</strain>
    </source>
</reference>
<protein>
    <submittedName>
        <fullName evidence="1">Uncharacterized protein</fullName>
    </submittedName>
</protein>